<dbReference type="AlphaFoldDB" id="A0A0F8WL75"/>
<evidence type="ECO:0000313" key="1">
    <source>
        <dbReference type="EMBL" id="KKK57423.1"/>
    </source>
</evidence>
<name>A0A0F8WL75_9ZZZZ</name>
<proteinExistence type="predicted"/>
<protein>
    <submittedName>
        <fullName evidence="1">Uncharacterized protein</fullName>
    </submittedName>
</protein>
<organism evidence="1">
    <name type="scientific">marine sediment metagenome</name>
    <dbReference type="NCBI Taxonomy" id="412755"/>
    <lineage>
        <taxon>unclassified sequences</taxon>
        <taxon>metagenomes</taxon>
        <taxon>ecological metagenomes</taxon>
    </lineage>
</organism>
<gene>
    <name evidence="1" type="ORF">LCGC14_3054640</name>
</gene>
<accession>A0A0F8WL75</accession>
<sequence>MKGCTKCNRIIREWDISWDFDDEGLCQECWESHCAELWH</sequence>
<dbReference type="EMBL" id="LAZR01064486">
    <property type="protein sequence ID" value="KKK57423.1"/>
    <property type="molecule type" value="Genomic_DNA"/>
</dbReference>
<comment type="caution">
    <text evidence="1">The sequence shown here is derived from an EMBL/GenBank/DDBJ whole genome shotgun (WGS) entry which is preliminary data.</text>
</comment>
<reference evidence="1" key="1">
    <citation type="journal article" date="2015" name="Nature">
        <title>Complex archaea that bridge the gap between prokaryotes and eukaryotes.</title>
        <authorList>
            <person name="Spang A."/>
            <person name="Saw J.H."/>
            <person name="Jorgensen S.L."/>
            <person name="Zaremba-Niedzwiedzka K."/>
            <person name="Martijn J."/>
            <person name="Lind A.E."/>
            <person name="van Eijk R."/>
            <person name="Schleper C."/>
            <person name="Guy L."/>
            <person name="Ettema T.J."/>
        </authorList>
    </citation>
    <scope>NUCLEOTIDE SEQUENCE</scope>
</reference>
<feature type="non-terminal residue" evidence="1">
    <location>
        <position position="39"/>
    </location>
</feature>